<dbReference type="PANTHER" id="PTHR35546:SF130">
    <property type="entry name" value="EXPRESSED PROTEIN"/>
    <property type="match status" value="1"/>
</dbReference>
<evidence type="ECO:0000259" key="2">
    <source>
        <dbReference type="Pfam" id="PF24750"/>
    </source>
</evidence>
<protein>
    <recommendedName>
        <fullName evidence="5">F-box protein</fullName>
    </recommendedName>
</protein>
<name>A0A9Q0QRV5_9MAGN</name>
<dbReference type="InterPro" id="IPR017451">
    <property type="entry name" value="F-box-assoc_interact_dom"/>
</dbReference>
<dbReference type="InterPro" id="IPR056592">
    <property type="entry name" value="Beta-prop_At3g26010-like"/>
</dbReference>
<comment type="caution">
    <text evidence="3">The sequence shown here is derived from an EMBL/GenBank/DDBJ whole genome shotgun (WGS) entry which is preliminary data.</text>
</comment>
<feature type="domain" description="F-box protein At3g26010-like beta-propeller" evidence="2">
    <location>
        <begin position="144"/>
        <end position="421"/>
    </location>
</feature>
<dbReference type="InterPro" id="IPR036047">
    <property type="entry name" value="F-box-like_dom_sf"/>
</dbReference>
<sequence>MTKLMLSNSNGDEVDQADLYYCTDDCTDHILTEILIRLPLKPVLRCKCVSKRWFHLISDPCFRTSYVSHRRRRRSCCRRLIGFFKTPTNVSTYVCKFLPTITSSINDNKIEEEEESSQQVILEEGEDIISSLETSQGILKSFGYFMCHSNGLFLCSNINNMYYIYNPISKEYYQLPHPPKKQVNSTWKRPILGLVVAADYDQVCSGQLQFRYKVVRAEASRSNMDTRDLIEIETFFSDTGKWTESKVAVNVATYNHFSYNQLYARVIRGAIHWMSCLSIFVYDPNSIGEKHIEKIDPPPGSNSRPSIIGESSDGLLQLVALDKTHNFINVWVYQDSVNEESHQWSLRRKMLQVSPRPPSIGRNSFIPAVSLVALHPDNSEAVFINLNVAASMKLLETREEEEDLKQLKSTDMKAIFDLLALTNTQKQEVEKYRRALLVWIADFESQMNRSELKMES</sequence>
<dbReference type="CDD" id="cd22157">
    <property type="entry name" value="F-box_AtFBW1-like"/>
    <property type="match status" value="1"/>
</dbReference>
<dbReference type="EMBL" id="JAMYWD010000005">
    <property type="protein sequence ID" value="KAJ4969597.1"/>
    <property type="molecule type" value="Genomic_DNA"/>
</dbReference>
<dbReference type="SUPFAM" id="SSF81383">
    <property type="entry name" value="F-box domain"/>
    <property type="match status" value="1"/>
</dbReference>
<evidence type="ECO:0008006" key="5">
    <source>
        <dbReference type="Google" id="ProtNLM"/>
    </source>
</evidence>
<evidence type="ECO:0000259" key="1">
    <source>
        <dbReference type="Pfam" id="PF00646"/>
    </source>
</evidence>
<evidence type="ECO:0000313" key="4">
    <source>
        <dbReference type="Proteomes" id="UP001141806"/>
    </source>
</evidence>
<accession>A0A9Q0QRV5</accession>
<keyword evidence="4" id="KW-1185">Reference proteome</keyword>
<organism evidence="3 4">
    <name type="scientific">Protea cynaroides</name>
    <dbReference type="NCBI Taxonomy" id="273540"/>
    <lineage>
        <taxon>Eukaryota</taxon>
        <taxon>Viridiplantae</taxon>
        <taxon>Streptophyta</taxon>
        <taxon>Embryophyta</taxon>
        <taxon>Tracheophyta</taxon>
        <taxon>Spermatophyta</taxon>
        <taxon>Magnoliopsida</taxon>
        <taxon>Proteales</taxon>
        <taxon>Proteaceae</taxon>
        <taxon>Protea</taxon>
    </lineage>
</organism>
<evidence type="ECO:0000313" key="3">
    <source>
        <dbReference type="EMBL" id="KAJ4969597.1"/>
    </source>
</evidence>
<dbReference type="PANTHER" id="PTHR35546">
    <property type="entry name" value="F-BOX PROTEIN INTERACTION DOMAIN PROTEIN-RELATED"/>
    <property type="match status" value="1"/>
</dbReference>
<proteinExistence type="predicted"/>
<dbReference type="Gene3D" id="1.20.1280.50">
    <property type="match status" value="1"/>
</dbReference>
<dbReference type="Pfam" id="PF24750">
    <property type="entry name" value="b-prop_At3g26010-like"/>
    <property type="match status" value="1"/>
</dbReference>
<dbReference type="Proteomes" id="UP001141806">
    <property type="component" value="Unassembled WGS sequence"/>
</dbReference>
<gene>
    <name evidence="3" type="ORF">NE237_002696</name>
</gene>
<feature type="domain" description="F-box" evidence="1">
    <location>
        <begin position="28"/>
        <end position="63"/>
    </location>
</feature>
<dbReference type="NCBIfam" id="TIGR01640">
    <property type="entry name" value="F_box_assoc_1"/>
    <property type="match status" value="1"/>
</dbReference>
<dbReference type="InterPro" id="IPR001810">
    <property type="entry name" value="F-box_dom"/>
</dbReference>
<dbReference type="Pfam" id="PF00646">
    <property type="entry name" value="F-box"/>
    <property type="match status" value="1"/>
</dbReference>
<dbReference type="InterPro" id="IPR055290">
    <property type="entry name" value="At3g26010-like"/>
</dbReference>
<dbReference type="OrthoDB" id="1533516at2759"/>
<dbReference type="AlphaFoldDB" id="A0A9Q0QRV5"/>
<reference evidence="3" key="1">
    <citation type="journal article" date="2023" name="Plant J.">
        <title>The genome of the king protea, Protea cynaroides.</title>
        <authorList>
            <person name="Chang J."/>
            <person name="Duong T.A."/>
            <person name="Schoeman C."/>
            <person name="Ma X."/>
            <person name="Roodt D."/>
            <person name="Barker N."/>
            <person name="Li Z."/>
            <person name="Van de Peer Y."/>
            <person name="Mizrachi E."/>
        </authorList>
    </citation>
    <scope>NUCLEOTIDE SEQUENCE</scope>
    <source>
        <tissue evidence="3">Young leaves</tissue>
    </source>
</reference>